<dbReference type="InterPro" id="IPR029060">
    <property type="entry name" value="PIN-like_dom_sf"/>
</dbReference>
<dbReference type="SUPFAM" id="SSF88723">
    <property type="entry name" value="PIN domain-like"/>
    <property type="match status" value="1"/>
</dbReference>
<evidence type="ECO:0000259" key="1">
    <source>
        <dbReference type="Pfam" id="PF01850"/>
    </source>
</evidence>
<dbReference type="EMBL" id="VTWS01000001">
    <property type="protein sequence ID" value="KAA9356510.1"/>
    <property type="molecule type" value="Genomic_DNA"/>
</dbReference>
<dbReference type="InterPro" id="IPR002716">
    <property type="entry name" value="PIN_dom"/>
</dbReference>
<dbReference type="Pfam" id="PF01850">
    <property type="entry name" value="PIN"/>
    <property type="match status" value="1"/>
</dbReference>
<dbReference type="PANTHER" id="PTHR39677">
    <property type="entry name" value="RIBONUCLEASE VAPC6"/>
    <property type="match status" value="1"/>
</dbReference>
<dbReference type="Proteomes" id="UP000326344">
    <property type="component" value="Unassembled WGS sequence"/>
</dbReference>
<dbReference type="AlphaFoldDB" id="A0A5N1JJ88"/>
<dbReference type="PANTHER" id="PTHR39677:SF4">
    <property type="entry name" value="RIBONUCLEASE VAPC6"/>
    <property type="match status" value="1"/>
</dbReference>
<evidence type="ECO:0000313" key="2">
    <source>
        <dbReference type="EMBL" id="KAA9356510.1"/>
    </source>
</evidence>
<reference evidence="2 3" key="1">
    <citation type="submission" date="2019-09" db="EMBL/GenBank/DDBJ databases">
        <title>Genome Sequence of Larkinella sp MA1.</title>
        <authorList>
            <person name="Srinivasan S."/>
        </authorList>
    </citation>
    <scope>NUCLEOTIDE SEQUENCE [LARGE SCALE GENOMIC DNA]</scope>
    <source>
        <strain evidence="2 3">MA1</strain>
    </source>
</reference>
<dbReference type="Gene3D" id="3.40.50.1010">
    <property type="entry name" value="5'-nuclease"/>
    <property type="match status" value="1"/>
</dbReference>
<protein>
    <submittedName>
        <fullName evidence="2">PIN domain-containing protein</fullName>
    </submittedName>
</protein>
<organism evidence="2 3">
    <name type="scientific">Larkinella humicola</name>
    <dbReference type="NCBI Taxonomy" id="2607654"/>
    <lineage>
        <taxon>Bacteria</taxon>
        <taxon>Pseudomonadati</taxon>
        <taxon>Bacteroidota</taxon>
        <taxon>Cytophagia</taxon>
        <taxon>Cytophagales</taxon>
        <taxon>Spirosomataceae</taxon>
        <taxon>Larkinella</taxon>
    </lineage>
</organism>
<keyword evidence="3" id="KW-1185">Reference proteome</keyword>
<accession>A0A5N1JJ88</accession>
<name>A0A5N1JJ88_9BACT</name>
<comment type="caution">
    <text evidence="2">The sequence shown here is derived from an EMBL/GenBank/DDBJ whole genome shotgun (WGS) entry which is preliminary data.</text>
</comment>
<feature type="domain" description="PIN" evidence="1">
    <location>
        <begin position="38"/>
        <end position="93"/>
    </location>
</feature>
<gene>
    <name evidence="2" type="ORF">F0P93_01795</name>
</gene>
<proteinExistence type="predicted"/>
<evidence type="ECO:0000313" key="3">
    <source>
        <dbReference type="Proteomes" id="UP000326344"/>
    </source>
</evidence>
<sequence length="117" mass="13102">MVLTEYIYYFLGHHGTKSPRTLKENKRIPEIVIQNEPLGLLSLFEQVNNPEPSSSTVIRLMKTYNLLPNDAIILAHCLTAGIHYLASYDSDFQIPCASEGATLIDTVEVFHAHFPAS</sequence>